<keyword evidence="1" id="KW-0560">Oxidoreductase</keyword>
<dbReference type="InterPro" id="IPR023210">
    <property type="entry name" value="NADP_OxRdtase_dom"/>
</dbReference>
<organism evidence="6 7">
    <name type="scientific">[Candida] arabinofermentans NRRL YB-2248</name>
    <dbReference type="NCBI Taxonomy" id="983967"/>
    <lineage>
        <taxon>Eukaryota</taxon>
        <taxon>Fungi</taxon>
        <taxon>Dikarya</taxon>
        <taxon>Ascomycota</taxon>
        <taxon>Saccharomycotina</taxon>
        <taxon>Pichiomycetes</taxon>
        <taxon>Pichiales</taxon>
        <taxon>Pichiaceae</taxon>
        <taxon>Ogataea</taxon>
        <taxon>Ogataea/Candida clade</taxon>
    </lineage>
</organism>
<dbReference type="InterPro" id="IPR020471">
    <property type="entry name" value="AKR"/>
</dbReference>
<feature type="binding site" evidence="3">
    <location>
        <position position="115"/>
    </location>
    <ligand>
        <name>substrate</name>
    </ligand>
</feature>
<dbReference type="EMBL" id="KV453852">
    <property type="protein sequence ID" value="ODV85572.1"/>
    <property type="molecule type" value="Genomic_DNA"/>
</dbReference>
<accession>A0A1E4T1H6</accession>
<dbReference type="AlphaFoldDB" id="A0A1E4T1H6"/>
<evidence type="ECO:0000256" key="1">
    <source>
        <dbReference type="ARBA" id="ARBA00023002"/>
    </source>
</evidence>
<dbReference type="InterPro" id="IPR036812">
    <property type="entry name" value="NAD(P)_OxRdtase_dom_sf"/>
</dbReference>
<reference evidence="7" key="1">
    <citation type="submission" date="2016-04" db="EMBL/GenBank/DDBJ databases">
        <title>Comparative genomics of biotechnologically important yeasts.</title>
        <authorList>
            <consortium name="DOE Joint Genome Institute"/>
            <person name="Riley R."/>
            <person name="Haridas S."/>
            <person name="Wolfe K.H."/>
            <person name="Lopes M.R."/>
            <person name="Hittinger C.T."/>
            <person name="Goker M."/>
            <person name="Salamov A."/>
            <person name="Wisecaver J."/>
            <person name="Long T.M."/>
            <person name="Aerts A.L."/>
            <person name="Barry K."/>
            <person name="Choi C."/>
            <person name="Clum A."/>
            <person name="Coughlan A.Y."/>
            <person name="Deshpande S."/>
            <person name="Douglass A.P."/>
            <person name="Hanson S.J."/>
            <person name="Klenk H.-P."/>
            <person name="Labutti K."/>
            <person name="Lapidus A."/>
            <person name="Lindquist E."/>
            <person name="Lipzen A."/>
            <person name="Meier-Kolthoff J.P."/>
            <person name="Ohm R.A."/>
            <person name="Otillar R.P."/>
            <person name="Pangilinan J."/>
            <person name="Peng Y."/>
            <person name="Rokas A."/>
            <person name="Rosa C.A."/>
            <person name="Scheuner C."/>
            <person name="Sibirny A.A."/>
            <person name="Slot J.C."/>
            <person name="Stielow J.B."/>
            <person name="Sun H."/>
            <person name="Kurtzman C.P."/>
            <person name="Blackwell M."/>
            <person name="Grigoriev I.V."/>
            <person name="Jeffries T.W."/>
        </authorList>
    </citation>
    <scope>NUCLEOTIDE SEQUENCE [LARGE SCALE GENOMIC DNA]</scope>
    <source>
        <strain evidence="7">NRRL YB-2248</strain>
    </source>
</reference>
<dbReference type="Proteomes" id="UP000094801">
    <property type="component" value="Unassembled WGS sequence"/>
</dbReference>
<dbReference type="OrthoDB" id="416253at2759"/>
<protein>
    <recommendedName>
        <fullName evidence="5">NADP-dependent oxidoreductase domain-containing protein</fullName>
    </recommendedName>
</protein>
<dbReference type="PIRSF" id="PIRSF000097">
    <property type="entry name" value="AKR"/>
    <property type="match status" value="1"/>
</dbReference>
<gene>
    <name evidence="6" type="ORF">CANARDRAFT_23100</name>
</gene>
<evidence type="ECO:0000256" key="2">
    <source>
        <dbReference type="PIRSR" id="PIRSR000097-1"/>
    </source>
</evidence>
<dbReference type="Pfam" id="PF00248">
    <property type="entry name" value="Aldo_ket_red"/>
    <property type="match status" value="1"/>
</dbReference>
<proteinExistence type="predicted"/>
<sequence length="304" mass="33776">MSIFKETKLLNTGASIPLVAYGTYFETDAEAKCKVGLKAALKDAGYIHIDTARHYGTEAAIGEVLKELFAEGVLKREDLFITTKVWPTSWDDVEGSLNGSLKDLGVDYVDLLLQHWPLCFTKDSKPVEGADHLDTYKQMMDIYRNGGGKVKAIGVSNYSNPYLERLLQLPDVVVPAVDQLEVHPLLSQVEVMNFCKEKGILVEAFSPFGGGGAPVLKIPAIVELADKYEVSPADICVNYHVQSGRIALPRSENAERIKKGYKNVKLTKEDIEKLDKIGTEHAKRYIKFLVEDDLGFSDYKKKSS</sequence>
<dbReference type="PANTHER" id="PTHR11732">
    <property type="entry name" value="ALDO/KETO REDUCTASE"/>
    <property type="match status" value="1"/>
</dbReference>
<feature type="domain" description="NADP-dependent oxidoreductase" evidence="5">
    <location>
        <begin position="32"/>
        <end position="277"/>
    </location>
</feature>
<dbReference type="GO" id="GO:0016616">
    <property type="term" value="F:oxidoreductase activity, acting on the CH-OH group of donors, NAD or NADP as acceptor"/>
    <property type="evidence" value="ECO:0007669"/>
    <property type="project" value="UniProtKB-ARBA"/>
</dbReference>
<feature type="active site" description="Proton donor" evidence="2">
    <location>
        <position position="55"/>
    </location>
</feature>
<dbReference type="Gene3D" id="3.20.20.100">
    <property type="entry name" value="NADP-dependent oxidoreductase domain"/>
    <property type="match status" value="1"/>
</dbReference>
<name>A0A1E4T1H6_9ASCO</name>
<evidence type="ECO:0000313" key="6">
    <source>
        <dbReference type="EMBL" id="ODV85572.1"/>
    </source>
</evidence>
<evidence type="ECO:0000313" key="7">
    <source>
        <dbReference type="Proteomes" id="UP000094801"/>
    </source>
</evidence>
<dbReference type="SUPFAM" id="SSF51430">
    <property type="entry name" value="NAD(P)-linked oxidoreductase"/>
    <property type="match status" value="1"/>
</dbReference>
<feature type="site" description="Lowers pKa of active site Tyr" evidence="4">
    <location>
        <position position="84"/>
    </location>
</feature>
<keyword evidence="7" id="KW-1185">Reference proteome</keyword>
<dbReference type="STRING" id="983967.A0A1E4T1H6"/>
<evidence type="ECO:0000256" key="4">
    <source>
        <dbReference type="PIRSR" id="PIRSR000097-3"/>
    </source>
</evidence>
<evidence type="ECO:0000256" key="3">
    <source>
        <dbReference type="PIRSR" id="PIRSR000097-2"/>
    </source>
</evidence>
<evidence type="ECO:0000259" key="5">
    <source>
        <dbReference type="Pfam" id="PF00248"/>
    </source>
</evidence>
<dbReference type="PRINTS" id="PR00069">
    <property type="entry name" value="ALDKETRDTASE"/>
</dbReference>